<protein>
    <submittedName>
        <fullName evidence="1">Uncharacterized protein</fullName>
    </submittedName>
</protein>
<dbReference type="OrthoDB" id="5391288at2759"/>
<sequence length="61" mass="6706">LGDNFRASISGFSINPRHASYGRGYARALGSGAGQAGWEQIEMEDMLDDPLDEEHEEHASR</sequence>
<name>A0A9P4LTX7_9PEZI</name>
<keyword evidence="2" id="KW-1185">Reference proteome</keyword>
<evidence type="ECO:0000313" key="2">
    <source>
        <dbReference type="Proteomes" id="UP000799776"/>
    </source>
</evidence>
<gene>
    <name evidence="1" type="ORF">K490DRAFT_51496</name>
</gene>
<proteinExistence type="predicted"/>
<evidence type="ECO:0000313" key="1">
    <source>
        <dbReference type="EMBL" id="KAF2083504.1"/>
    </source>
</evidence>
<reference evidence="1" key="1">
    <citation type="journal article" date="2020" name="Stud. Mycol.">
        <title>101 Dothideomycetes genomes: a test case for predicting lifestyles and emergence of pathogens.</title>
        <authorList>
            <person name="Haridas S."/>
            <person name="Albert R."/>
            <person name="Binder M."/>
            <person name="Bloem J."/>
            <person name="Labutti K."/>
            <person name="Salamov A."/>
            <person name="Andreopoulos B."/>
            <person name="Baker S."/>
            <person name="Barry K."/>
            <person name="Bills G."/>
            <person name="Bluhm B."/>
            <person name="Cannon C."/>
            <person name="Castanera R."/>
            <person name="Culley D."/>
            <person name="Daum C."/>
            <person name="Ezra D."/>
            <person name="Gonzalez J."/>
            <person name="Henrissat B."/>
            <person name="Kuo A."/>
            <person name="Liang C."/>
            <person name="Lipzen A."/>
            <person name="Lutzoni F."/>
            <person name="Magnuson J."/>
            <person name="Mondo S."/>
            <person name="Nolan M."/>
            <person name="Ohm R."/>
            <person name="Pangilinan J."/>
            <person name="Park H.-J."/>
            <person name="Ramirez L."/>
            <person name="Alfaro M."/>
            <person name="Sun H."/>
            <person name="Tritt A."/>
            <person name="Yoshinaga Y."/>
            <person name="Zwiers L.-H."/>
            <person name="Turgeon B."/>
            <person name="Goodwin S."/>
            <person name="Spatafora J."/>
            <person name="Crous P."/>
            <person name="Grigoriev I."/>
        </authorList>
    </citation>
    <scope>NUCLEOTIDE SEQUENCE</scope>
    <source>
        <strain evidence="1">CBS 121410</strain>
    </source>
</reference>
<dbReference type="EMBL" id="ML978776">
    <property type="protein sequence ID" value="KAF2083504.1"/>
    <property type="molecule type" value="Genomic_DNA"/>
</dbReference>
<dbReference type="AlphaFoldDB" id="A0A9P4LTX7"/>
<organism evidence="1 2">
    <name type="scientific">Saccharata proteae CBS 121410</name>
    <dbReference type="NCBI Taxonomy" id="1314787"/>
    <lineage>
        <taxon>Eukaryota</taxon>
        <taxon>Fungi</taxon>
        <taxon>Dikarya</taxon>
        <taxon>Ascomycota</taxon>
        <taxon>Pezizomycotina</taxon>
        <taxon>Dothideomycetes</taxon>
        <taxon>Dothideomycetes incertae sedis</taxon>
        <taxon>Botryosphaeriales</taxon>
        <taxon>Saccharataceae</taxon>
        <taxon>Saccharata</taxon>
    </lineage>
</organism>
<comment type="caution">
    <text evidence="1">The sequence shown here is derived from an EMBL/GenBank/DDBJ whole genome shotgun (WGS) entry which is preliminary data.</text>
</comment>
<accession>A0A9P4LTX7</accession>
<feature type="non-terminal residue" evidence="1">
    <location>
        <position position="1"/>
    </location>
</feature>
<dbReference type="Proteomes" id="UP000799776">
    <property type="component" value="Unassembled WGS sequence"/>
</dbReference>